<dbReference type="SMART" id="SM00369">
    <property type="entry name" value="LRR_TYP"/>
    <property type="match status" value="3"/>
</dbReference>
<dbReference type="OrthoDB" id="428734at2759"/>
<dbReference type="InterPro" id="IPR003591">
    <property type="entry name" value="Leu-rich_rpt_typical-subtyp"/>
</dbReference>
<dbReference type="VEuPathDB" id="MicrosporidiaDB:M153_4320000991"/>
<accession>A0A0R0M2G3</accession>
<feature type="domain" description="Disease resistance R13L4/SHOC-2-like LRR" evidence="3">
    <location>
        <begin position="46"/>
        <end position="128"/>
    </location>
</feature>
<dbReference type="PROSITE" id="PS51450">
    <property type="entry name" value="LRR"/>
    <property type="match status" value="1"/>
</dbReference>
<keyword evidence="2" id="KW-0677">Repeat</keyword>
<dbReference type="PANTHER" id="PTHR48051:SF1">
    <property type="entry name" value="RAS SUPPRESSOR PROTEIN 1"/>
    <property type="match status" value="1"/>
</dbReference>
<dbReference type="GO" id="GO:0005737">
    <property type="term" value="C:cytoplasm"/>
    <property type="evidence" value="ECO:0007669"/>
    <property type="project" value="TreeGrafter"/>
</dbReference>
<evidence type="ECO:0000313" key="5">
    <source>
        <dbReference type="Proteomes" id="UP000051530"/>
    </source>
</evidence>
<comment type="caution">
    <text evidence="4">The sequence shown here is derived from an EMBL/GenBank/DDBJ whole genome shotgun (WGS) entry which is preliminary data.</text>
</comment>
<dbReference type="InterPro" id="IPR050216">
    <property type="entry name" value="LRR_domain-containing"/>
</dbReference>
<evidence type="ECO:0000256" key="1">
    <source>
        <dbReference type="ARBA" id="ARBA00022614"/>
    </source>
</evidence>
<dbReference type="AlphaFoldDB" id="A0A0R0M2G3"/>
<evidence type="ECO:0000259" key="3">
    <source>
        <dbReference type="Pfam" id="PF23598"/>
    </source>
</evidence>
<dbReference type="Proteomes" id="UP000051530">
    <property type="component" value="Unassembled WGS sequence"/>
</dbReference>
<dbReference type="InterPro" id="IPR001611">
    <property type="entry name" value="Leu-rich_rpt"/>
</dbReference>
<dbReference type="Gene3D" id="3.80.10.10">
    <property type="entry name" value="Ribonuclease Inhibitor"/>
    <property type="match status" value="1"/>
</dbReference>
<dbReference type="EMBL" id="LGUB01000825">
    <property type="protein sequence ID" value="KRH92571.1"/>
    <property type="molecule type" value="Genomic_DNA"/>
</dbReference>
<evidence type="ECO:0000256" key="2">
    <source>
        <dbReference type="ARBA" id="ARBA00022737"/>
    </source>
</evidence>
<protein>
    <submittedName>
        <fullName evidence="4">Glucose-repressible alcohol dehydrogenase transcriptional effector CCR4</fullName>
    </submittedName>
</protein>
<dbReference type="InterPro" id="IPR055414">
    <property type="entry name" value="LRR_R13L4/SHOC2-like"/>
</dbReference>
<dbReference type="Pfam" id="PF23598">
    <property type="entry name" value="LRR_14"/>
    <property type="match status" value="1"/>
</dbReference>
<proteinExistence type="predicted"/>
<feature type="non-terminal residue" evidence="4">
    <location>
        <position position="172"/>
    </location>
</feature>
<organism evidence="4 5">
    <name type="scientific">Pseudoloma neurophilia</name>
    <dbReference type="NCBI Taxonomy" id="146866"/>
    <lineage>
        <taxon>Eukaryota</taxon>
        <taxon>Fungi</taxon>
        <taxon>Fungi incertae sedis</taxon>
        <taxon>Microsporidia</taxon>
        <taxon>Pseudoloma</taxon>
    </lineage>
</organism>
<dbReference type="SUPFAM" id="SSF52058">
    <property type="entry name" value="L domain-like"/>
    <property type="match status" value="1"/>
</dbReference>
<gene>
    <name evidence="4" type="ORF">M153_4320000991</name>
</gene>
<dbReference type="PANTHER" id="PTHR48051">
    <property type="match status" value="1"/>
</dbReference>
<keyword evidence="5" id="KW-1185">Reference proteome</keyword>
<sequence>MQEPLIKDNKKTKIKTPHRIRSVSKNYSKDEWSGLDLSSHGLKYISMNLFNLYFLKELYLQKNELNFIPKEISELKNLEILDISHNKLTNIPSEISKMINLKILKLNDNFLSFIPMEIGTLYQLEIFNLENNPLLDPFQQIYQNKGGISVINFCRENMTNFPIPKERIWQEN</sequence>
<dbReference type="InterPro" id="IPR032675">
    <property type="entry name" value="LRR_dom_sf"/>
</dbReference>
<reference evidence="4 5" key="1">
    <citation type="submission" date="2015-07" db="EMBL/GenBank/DDBJ databases">
        <title>The genome of Pseudoloma neurophilia, a relevant intracellular parasite of the zebrafish.</title>
        <authorList>
            <person name="Ndikumana S."/>
            <person name="Pelin A."/>
            <person name="Sanders J."/>
            <person name="Corradi N."/>
        </authorList>
    </citation>
    <scope>NUCLEOTIDE SEQUENCE [LARGE SCALE GENOMIC DNA]</scope>
    <source>
        <strain evidence="4 5">MK1</strain>
    </source>
</reference>
<evidence type="ECO:0000313" key="4">
    <source>
        <dbReference type="EMBL" id="KRH92571.1"/>
    </source>
</evidence>
<name>A0A0R0M2G3_9MICR</name>
<keyword evidence="1" id="KW-0433">Leucine-rich repeat</keyword>